<dbReference type="AlphaFoldDB" id="A0A3M8AHM2"/>
<accession>A0A3M8AHM2</accession>
<gene>
    <name evidence="1" type="ORF">EB820_21485</name>
</gene>
<reference evidence="1 2" key="1">
    <citation type="submission" date="2018-10" db="EMBL/GenBank/DDBJ databases">
        <title>Phylogenomics of Brevibacillus.</title>
        <authorList>
            <person name="Dunlap C."/>
        </authorList>
    </citation>
    <scope>NUCLEOTIDE SEQUENCE [LARGE SCALE GENOMIC DNA]</scope>
    <source>
        <strain evidence="1 2">NRRL NRS 1219</strain>
    </source>
</reference>
<dbReference type="Proteomes" id="UP000276178">
    <property type="component" value="Unassembled WGS sequence"/>
</dbReference>
<protein>
    <submittedName>
        <fullName evidence="1">Uncharacterized protein</fullName>
    </submittedName>
</protein>
<sequence length="61" mass="6465">MAIPPFQIIINYEKALKKGEVGTGRGISANPLLRINPGRGLALGPKQTKITTPALLGLKDL</sequence>
<name>A0A3M8AHM2_9BACL</name>
<proteinExistence type="predicted"/>
<organism evidence="1 2">
    <name type="scientific">Brevibacillus agri</name>
    <dbReference type="NCBI Taxonomy" id="51101"/>
    <lineage>
        <taxon>Bacteria</taxon>
        <taxon>Bacillati</taxon>
        <taxon>Bacillota</taxon>
        <taxon>Bacilli</taxon>
        <taxon>Bacillales</taxon>
        <taxon>Paenibacillaceae</taxon>
        <taxon>Brevibacillus</taxon>
    </lineage>
</organism>
<evidence type="ECO:0000313" key="1">
    <source>
        <dbReference type="EMBL" id="RNB50579.1"/>
    </source>
</evidence>
<dbReference type="EMBL" id="RHHN01000068">
    <property type="protein sequence ID" value="RNB50579.1"/>
    <property type="molecule type" value="Genomic_DNA"/>
</dbReference>
<evidence type="ECO:0000313" key="2">
    <source>
        <dbReference type="Proteomes" id="UP000276178"/>
    </source>
</evidence>
<comment type="caution">
    <text evidence="1">The sequence shown here is derived from an EMBL/GenBank/DDBJ whole genome shotgun (WGS) entry which is preliminary data.</text>
</comment>